<dbReference type="InterPro" id="IPR023213">
    <property type="entry name" value="CAT-like_dom_sf"/>
</dbReference>
<organism evidence="1 2">
    <name type="scientific">Aspergillus novofumigatus (strain IBT 16806)</name>
    <dbReference type="NCBI Taxonomy" id="1392255"/>
    <lineage>
        <taxon>Eukaryota</taxon>
        <taxon>Fungi</taxon>
        <taxon>Dikarya</taxon>
        <taxon>Ascomycota</taxon>
        <taxon>Pezizomycotina</taxon>
        <taxon>Eurotiomycetes</taxon>
        <taxon>Eurotiomycetidae</taxon>
        <taxon>Eurotiales</taxon>
        <taxon>Aspergillaceae</taxon>
        <taxon>Aspergillus</taxon>
        <taxon>Aspergillus subgen. Fumigati</taxon>
    </lineage>
</organism>
<dbReference type="EMBL" id="MSZS01000010">
    <property type="protein sequence ID" value="PKX89159.1"/>
    <property type="molecule type" value="Genomic_DNA"/>
</dbReference>
<dbReference type="Pfam" id="PF02458">
    <property type="entry name" value="Transferase"/>
    <property type="match status" value="1"/>
</dbReference>
<gene>
    <name evidence="1" type="ORF">P174DRAFT_445780</name>
</gene>
<accession>A0A2I1BUW4</accession>
<sequence length="496" mass="55527">MGFFGKKAAPPPLRNPTDTVLPIPAWDDQHRMRACCLHVTYRFDDVLDPEVVRQSLERLLELDGWRTLGARLRKKDDGKLEYHIPAQYDTKRPGFNYTVVKHPMGINKHPLAASFPQATGQPSLLGDPADLASVCLSADCPTRIEDWLYSDRPQLAIDVVSFDDATLLTVTFMHTLMDAMGLSSFLQALTAVMNGREDQIPTFQQVSEDPATRFIGRTPANTYVNSSFLLTGVRLLGFIASYLFELIWHRGQNERVICIPGRYLDEMREQALHELAEQNKEGPAPFLSESDVLLAWWLKALIKALNPSPRRLVTLLNVFDIRSTALQESSSTNTAFITNAALPSITFLRTQQILREPVSFMASHIRRSLVQQRTLPQIEAFFAFHKSTSEKHPPVFGEPTSLLVCCSNWHRGRFFEVDFSSAVLAPGIPLHDRVHPLGRPSCVIPTHHSGGLALRNVGPIIGKDASGNWWLSCTLRTSAWTGIEQELNALGARKTQ</sequence>
<dbReference type="RefSeq" id="XP_024677754.1">
    <property type="nucleotide sequence ID" value="XM_024828413.1"/>
</dbReference>
<dbReference type="STRING" id="1392255.A0A2I1BUW4"/>
<reference evidence="2" key="1">
    <citation type="journal article" date="2018" name="Proc. Natl. Acad. Sci. U.S.A.">
        <title>Linking secondary metabolites to gene clusters through genome sequencing of six diverse Aspergillus species.</title>
        <authorList>
            <person name="Kaerboelling I."/>
            <person name="Vesth T.C."/>
            <person name="Frisvad J.C."/>
            <person name="Nybo J.L."/>
            <person name="Theobald S."/>
            <person name="Kuo A."/>
            <person name="Bowyer P."/>
            <person name="Matsuda Y."/>
            <person name="Mondo S."/>
            <person name="Lyhne E.K."/>
            <person name="Kogle M.E."/>
            <person name="Clum A."/>
            <person name="Lipzen A."/>
            <person name="Salamov A."/>
            <person name="Ngan C.Y."/>
            <person name="Daum C."/>
            <person name="Chiniquy J."/>
            <person name="Barry K."/>
            <person name="LaButti K."/>
            <person name="Haridas S."/>
            <person name="Simmons B.A."/>
            <person name="Magnuson J.K."/>
            <person name="Mortensen U.H."/>
            <person name="Larsen T.O."/>
            <person name="Grigoriev I.V."/>
            <person name="Baker S.E."/>
            <person name="Andersen M.R."/>
        </authorList>
    </citation>
    <scope>NUCLEOTIDE SEQUENCE [LARGE SCALE GENOMIC DNA]</scope>
    <source>
        <strain evidence="2">IBT 16806</strain>
    </source>
</reference>
<comment type="caution">
    <text evidence="1">The sequence shown here is derived from an EMBL/GenBank/DDBJ whole genome shotgun (WGS) entry which is preliminary data.</text>
</comment>
<proteinExistence type="predicted"/>
<keyword evidence="2" id="KW-1185">Reference proteome</keyword>
<dbReference type="Gene3D" id="3.30.559.10">
    <property type="entry name" value="Chloramphenicol acetyltransferase-like domain"/>
    <property type="match status" value="2"/>
</dbReference>
<evidence type="ECO:0008006" key="3">
    <source>
        <dbReference type="Google" id="ProtNLM"/>
    </source>
</evidence>
<name>A0A2I1BUW4_ASPN1</name>
<dbReference type="GeneID" id="36535738"/>
<dbReference type="OrthoDB" id="21502at2759"/>
<protein>
    <recommendedName>
        <fullName evidence="3">LysR family regulatory protein</fullName>
    </recommendedName>
</protein>
<evidence type="ECO:0000313" key="1">
    <source>
        <dbReference type="EMBL" id="PKX89159.1"/>
    </source>
</evidence>
<dbReference type="VEuPathDB" id="FungiDB:P174DRAFT_445780"/>
<dbReference type="Proteomes" id="UP000234474">
    <property type="component" value="Unassembled WGS sequence"/>
</dbReference>
<dbReference type="OMA" id="CVIPTHH"/>
<evidence type="ECO:0000313" key="2">
    <source>
        <dbReference type="Proteomes" id="UP000234474"/>
    </source>
</evidence>
<dbReference type="AlphaFoldDB" id="A0A2I1BUW4"/>